<dbReference type="PANTHER" id="PTHR16196">
    <property type="entry name" value="CELL CYCLE CONTROL PROTEIN CWF25"/>
    <property type="match status" value="1"/>
</dbReference>
<dbReference type="OMA" id="SWHPHTM"/>
<feature type="compositionally biased region" description="Basic and acidic residues" evidence="9">
    <location>
        <begin position="314"/>
        <end position="351"/>
    </location>
</feature>
<evidence type="ECO:0000256" key="9">
    <source>
        <dbReference type="SAM" id="MobiDB-lite"/>
    </source>
</evidence>
<feature type="compositionally biased region" description="Basic and acidic residues" evidence="9">
    <location>
        <begin position="246"/>
        <end position="256"/>
    </location>
</feature>
<keyword evidence="7" id="KW-0539">Nucleus</keyword>
<evidence type="ECO:0000259" key="10">
    <source>
        <dbReference type="SMART" id="SM01083"/>
    </source>
</evidence>
<evidence type="ECO:0000256" key="4">
    <source>
        <dbReference type="ARBA" id="ARBA00022728"/>
    </source>
</evidence>
<organism evidence="11 12">
    <name type="scientific">Thalassiosira pseudonana</name>
    <name type="common">Marine diatom</name>
    <name type="synonym">Cyclotella nana</name>
    <dbReference type="NCBI Taxonomy" id="35128"/>
    <lineage>
        <taxon>Eukaryota</taxon>
        <taxon>Sar</taxon>
        <taxon>Stramenopiles</taxon>
        <taxon>Ochrophyta</taxon>
        <taxon>Bacillariophyta</taxon>
        <taxon>Coscinodiscophyceae</taxon>
        <taxon>Thalassiosirophycidae</taxon>
        <taxon>Thalassiosirales</taxon>
        <taxon>Thalassiosiraceae</taxon>
        <taxon>Thalassiosira</taxon>
    </lineage>
</organism>
<dbReference type="STRING" id="35128.B8CBY4"/>
<evidence type="ECO:0000256" key="6">
    <source>
        <dbReference type="ARBA" id="ARBA00023187"/>
    </source>
</evidence>
<dbReference type="EMBL" id="CM000649">
    <property type="protein sequence ID" value="EED88678.1"/>
    <property type="molecule type" value="Genomic_DNA"/>
</dbReference>
<dbReference type="GeneID" id="7451612"/>
<evidence type="ECO:0000256" key="3">
    <source>
        <dbReference type="ARBA" id="ARBA00022664"/>
    </source>
</evidence>
<protein>
    <recommendedName>
        <fullName evidence="10">CBF1-interacting co-repressor CIR N-terminal domain-containing protein</fullName>
    </recommendedName>
</protein>
<comment type="similarity">
    <text evidence="2">Belongs to the CWC25 family.</text>
</comment>
<reference evidence="11 12" key="1">
    <citation type="journal article" date="2004" name="Science">
        <title>The genome of the diatom Thalassiosira pseudonana: ecology, evolution, and metabolism.</title>
        <authorList>
            <person name="Armbrust E.V."/>
            <person name="Berges J.A."/>
            <person name="Bowler C."/>
            <person name="Green B.R."/>
            <person name="Martinez D."/>
            <person name="Putnam N.H."/>
            <person name="Zhou S."/>
            <person name="Allen A.E."/>
            <person name="Apt K.E."/>
            <person name="Bechner M."/>
            <person name="Brzezinski M.A."/>
            <person name="Chaal B.K."/>
            <person name="Chiovitti A."/>
            <person name="Davis A.K."/>
            <person name="Demarest M.S."/>
            <person name="Detter J.C."/>
            <person name="Glavina T."/>
            <person name="Goodstein D."/>
            <person name="Hadi M.Z."/>
            <person name="Hellsten U."/>
            <person name="Hildebrand M."/>
            <person name="Jenkins B.D."/>
            <person name="Jurka J."/>
            <person name="Kapitonov V.V."/>
            <person name="Kroger N."/>
            <person name="Lau W.W."/>
            <person name="Lane T.W."/>
            <person name="Larimer F.W."/>
            <person name="Lippmeier J.C."/>
            <person name="Lucas S."/>
            <person name="Medina M."/>
            <person name="Montsant A."/>
            <person name="Obornik M."/>
            <person name="Parker M.S."/>
            <person name="Palenik B."/>
            <person name="Pazour G.J."/>
            <person name="Richardson P.M."/>
            <person name="Rynearson T.A."/>
            <person name="Saito M.A."/>
            <person name="Schwartz D.C."/>
            <person name="Thamatrakoln K."/>
            <person name="Valentin K."/>
            <person name="Vardi A."/>
            <person name="Wilkerson F.P."/>
            <person name="Rokhsar D.S."/>
        </authorList>
    </citation>
    <scope>NUCLEOTIDE SEQUENCE [LARGE SCALE GENOMIC DNA]</scope>
    <source>
        <strain evidence="11 12">CCMP1335</strain>
    </source>
</reference>
<keyword evidence="4" id="KW-0747">Spliceosome</keyword>
<evidence type="ECO:0000256" key="5">
    <source>
        <dbReference type="ARBA" id="ARBA00023054"/>
    </source>
</evidence>
<evidence type="ECO:0000256" key="1">
    <source>
        <dbReference type="ARBA" id="ARBA00004123"/>
    </source>
</evidence>
<keyword evidence="12" id="KW-1185">Reference proteome</keyword>
<keyword evidence="3" id="KW-0507">mRNA processing</keyword>
<dbReference type="GO" id="GO:0000398">
    <property type="term" value="P:mRNA splicing, via spliceosome"/>
    <property type="evidence" value="ECO:0000318"/>
    <property type="project" value="GO_Central"/>
</dbReference>
<proteinExistence type="inferred from homology"/>
<dbReference type="Pfam" id="PF12542">
    <property type="entry name" value="CWC25"/>
    <property type="match status" value="1"/>
</dbReference>
<gene>
    <name evidence="11" type="ORF">THAPSDRAFT_269723</name>
</gene>
<dbReference type="InterPro" id="IPR051376">
    <property type="entry name" value="CWC25_splicing_factor"/>
</dbReference>
<keyword evidence="6" id="KW-0508">mRNA splicing</keyword>
<sequence>MAGLSFLAKKSWHTSNLSNQEKVWLAEQKAIAEEAKVKELQNQIKLEREKEEFQKLAGKKVVGDRGVDWMYEGGAAAGVGEGQEDSAVEEAKNEAYLLGREYVPEGMEKKSGDFAMAAAMGEAQGSEWNQNFHLRHEDPMFAVQQKRLAQVNQLEKKRNLMERAGMIVKEVVRRKGEGRDRKDSKRDRKERKKKKRHHRRERSRSPSDSSRSSSESSRRRHRKKGERRHHRHHESGSSRRRHHGRDHSEERGGGRREHPHSHRRRDNSDSEERGNGRRREEYSHRQLHGRHSHRDDDRREEHRHSSRGQGRYECSYHDGSRRSKQDRERALEEMKRNARDRKDKYTQRSEKEDVEGEDYVPKDDGKEFVSNLSAKAFGVRGRERESRGTR</sequence>
<dbReference type="Proteomes" id="UP000001449">
    <property type="component" value="Chromosome 14"/>
</dbReference>
<comment type="subcellular location">
    <subcellularLocation>
        <location evidence="1">Nucleus</location>
    </subcellularLocation>
</comment>
<dbReference type="KEGG" id="tps:THAPSDRAFT_269723"/>
<dbReference type="eggNOG" id="KOG3869">
    <property type="taxonomic scope" value="Eukaryota"/>
</dbReference>
<dbReference type="PANTHER" id="PTHR16196:SF0">
    <property type="entry name" value="PRE-MRNA-SPLICING FACTOR CWC25 HOMOLOG"/>
    <property type="match status" value="1"/>
</dbReference>
<reference evidence="11 12" key="2">
    <citation type="journal article" date="2008" name="Nature">
        <title>The Phaeodactylum genome reveals the evolutionary history of diatom genomes.</title>
        <authorList>
            <person name="Bowler C."/>
            <person name="Allen A.E."/>
            <person name="Badger J.H."/>
            <person name="Grimwood J."/>
            <person name="Jabbari K."/>
            <person name="Kuo A."/>
            <person name="Maheswari U."/>
            <person name="Martens C."/>
            <person name="Maumus F."/>
            <person name="Otillar R.P."/>
            <person name="Rayko E."/>
            <person name="Salamov A."/>
            <person name="Vandepoele K."/>
            <person name="Beszteri B."/>
            <person name="Gruber A."/>
            <person name="Heijde M."/>
            <person name="Katinka M."/>
            <person name="Mock T."/>
            <person name="Valentin K."/>
            <person name="Verret F."/>
            <person name="Berges J.A."/>
            <person name="Brownlee C."/>
            <person name="Cadoret J.P."/>
            <person name="Chiovitti A."/>
            <person name="Choi C.J."/>
            <person name="Coesel S."/>
            <person name="De Martino A."/>
            <person name="Detter J.C."/>
            <person name="Durkin C."/>
            <person name="Falciatore A."/>
            <person name="Fournet J."/>
            <person name="Haruta M."/>
            <person name="Huysman M.J."/>
            <person name="Jenkins B.D."/>
            <person name="Jiroutova K."/>
            <person name="Jorgensen R.E."/>
            <person name="Joubert Y."/>
            <person name="Kaplan A."/>
            <person name="Kroger N."/>
            <person name="Kroth P.G."/>
            <person name="La Roche J."/>
            <person name="Lindquist E."/>
            <person name="Lommer M."/>
            <person name="Martin-Jezequel V."/>
            <person name="Lopez P.J."/>
            <person name="Lucas S."/>
            <person name="Mangogna M."/>
            <person name="McGinnis K."/>
            <person name="Medlin L.K."/>
            <person name="Montsant A."/>
            <person name="Oudot-Le Secq M.P."/>
            <person name="Napoli C."/>
            <person name="Obornik M."/>
            <person name="Parker M.S."/>
            <person name="Petit J.L."/>
            <person name="Porcel B.M."/>
            <person name="Poulsen N."/>
            <person name="Robison M."/>
            <person name="Rychlewski L."/>
            <person name="Rynearson T.A."/>
            <person name="Schmutz J."/>
            <person name="Shapiro H."/>
            <person name="Siaut M."/>
            <person name="Stanley M."/>
            <person name="Sussman M.R."/>
            <person name="Taylor A.R."/>
            <person name="Vardi A."/>
            <person name="von Dassow P."/>
            <person name="Vyverman W."/>
            <person name="Willis A."/>
            <person name="Wyrwicz L.S."/>
            <person name="Rokhsar D.S."/>
            <person name="Weissenbach J."/>
            <person name="Armbrust E.V."/>
            <person name="Green B.R."/>
            <person name="Van de Peer Y."/>
            <person name="Grigoriev I.V."/>
        </authorList>
    </citation>
    <scope>NUCLEOTIDE SEQUENCE [LARGE SCALE GENOMIC DNA]</scope>
    <source>
        <strain evidence="11 12">CCMP1335</strain>
    </source>
</reference>
<feature type="compositionally biased region" description="Basic residues" evidence="9">
    <location>
        <begin position="188"/>
        <end position="202"/>
    </location>
</feature>
<feature type="compositionally biased region" description="Basic and acidic residues" evidence="9">
    <location>
        <begin position="293"/>
        <end position="303"/>
    </location>
</feature>
<dbReference type="AlphaFoldDB" id="B8CBY4"/>
<evidence type="ECO:0000313" key="11">
    <source>
        <dbReference type="EMBL" id="EED88678.1"/>
    </source>
</evidence>
<feature type="coiled-coil region" evidence="8">
    <location>
        <begin position="23"/>
        <end position="50"/>
    </location>
</feature>
<dbReference type="RefSeq" id="XP_002293669.1">
    <property type="nucleotide sequence ID" value="XM_002293633.1"/>
</dbReference>
<feature type="compositionally biased region" description="Basic and acidic residues" evidence="9">
    <location>
        <begin position="172"/>
        <end position="187"/>
    </location>
</feature>
<dbReference type="Pfam" id="PF10197">
    <property type="entry name" value="Cir_N"/>
    <property type="match status" value="1"/>
</dbReference>
<keyword evidence="5 8" id="KW-0175">Coiled coil</keyword>
<dbReference type="InParanoid" id="B8CBY4"/>
<dbReference type="HOGENOM" id="CLU_708824_0_0_1"/>
<feature type="region of interest" description="Disordered" evidence="9">
    <location>
        <begin position="172"/>
        <end position="366"/>
    </location>
</feature>
<feature type="compositionally biased region" description="Basic residues" evidence="9">
    <location>
        <begin position="218"/>
        <end position="245"/>
    </location>
</feature>
<dbReference type="PaxDb" id="35128-Thaps269723"/>
<feature type="compositionally biased region" description="Low complexity" evidence="9">
    <location>
        <begin position="206"/>
        <end position="215"/>
    </location>
</feature>
<evidence type="ECO:0000256" key="7">
    <source>
        <dbReference type="ARBA" id="ARBA00023242"/>
    </source>
</evidence>
<dbReference type="InterPro" id="IPR022209">
    <property type="entry name" value="CWC25"/>
</dbReference>
<dbReference type="GO" id="GO:0005684">
    <property type="term" value="C:U2-type spliceosomal complex"/>
    <property type="evidence" value="ECO:0000318"/>
    <property type="project" value="GO_Central"/>
</dbReference>
<feature type="domain" description="CBF1-interacting co-repressor CIR N-terminal" evidence="10">
    <location>
        <begin position="11"/>
        <end position="47"/>
    </location>
</feature>
<evidence type="ECO:0000256" key="2">
    <source>
        <dbReference type="ARBA" id="ARBA00006695"/>
    </source>
</evidence>
<feature type="compositionally biased region" description="Basic and acidic residues" evidence="9">
    <location>
        <begin position="266"/>
        <end position="284"/>
    </location>
</feature>
<evidence type="ECO:0000256" key="8">
    <source>
        <dbReference type="SAM" id="Coils"/>
    </source>
</evidence>
<name>B8CBY4_THAPS</name>
<accession>B8CBY4</accession>
<dbReference type="SMART" id="SM01083">
    <property type="entry name" value="Cir_N"/>
    <property type="match status" value="1"/>
</dbReference>
<evidence type="ECO:0000313" key="12">
    <source>
        <dbReference type="Proteomes" id="UP000001449"/>
    </source>
</evidence>
<dbReference type="InterPro" id="IPR019339">
    <property type="entry name" value="CIR_N_dom"/>
</dbReference>